<dbReference type="InterPro" id="IPR046342">
    <property type="entry name" value="CBS_dom_sf"/>
</dbReference>
<dbReference type="AlphaFoldDB" id="A0A380W692"/>
<dbReference type="InterPro" id="IPR000644">
    <property type="entry name" value="CBS_dom"/>
</dbReference>
<feature type="domain" description="CBS" evidence="3">
    <location>
        <begin position="75"/>
        <end position="131"/>
    </location>
</feature>
<protein>
    <submittedName>
        <fullName evidence="4">Putative manganese-dependent inorganic pyrophosphatase</fullName>
    </submittedName>
</protein>
<dbReference type="InterPro" id="IPR051257">
    <property type="entry name" value="Diverse_CBS-Domain"/>
</dbReference>
<evidence type="ECO:0000256" key="1">
    <source>
        <dbReference type="ARBA" id="ARBA00023122"/>
    </source>
</evidence>
<reference evidence="4 5" key="1">
    <citation type="submission" date="2018-06" db="EMBL/GenBank/DDBJ databases">
        <authorList>
            <consortium name="Pathogen Informatics"/>
            <person name="Doyle S."/>
        </authorList>
    </citation>
    <scope>NUCLEOTIDE SEQUENCE [LARGE SCALE GENOMIC DNA]</scope>
    <source>
        <strain evidence="4 5">NCTC12722</strain>
    </source>
</reference>
<gene>
    <name evidence="4" type="ORF">NCTC12722_01675</name>
</gene>
<dbReference type="CDD" id="cd04623">
    <property type="entry name" value="CBS_pair_bac_euk"/>
    <property type="match status" value="1"/>
</dbReference>
<sequence length="142" mass="15856">MTVQAILGTKGFEVISIQADAKMSDAIRMLTERHIGAVLVMNGHHIDGILSERDVVRVLGQRGASVLDAPVSEVMTRKVVTCRRADTAALIMEKMTNGKFRHLPVVENDRVVGLISIGDIVKWRVKEYEREQEALRDYIKTA</sequence>
<keyword evidence="1 2" id="KW-0129">CBS domain</keyword>
<dbReference type="Proteomes" id="UP000254343">
    <property type="component" value="Unassembled WGS sequence"/>
</dbReference>
<dbReference type="SMART" id="SM00116">
    <property type="entry name" value="CBS"/>
    <property type="match status" value="2"/>
</dbReference>
<dbReference type="InterPro" id="IPR044725">
    <property type="entry name" value="CBSX3_CBS_dom"/>
</dbReference>
<dbReference type="RefSeq" id="WP_002715311.1">
    <property type="nucleotide sequence ID" value="NZ_UFSI01000001.1"/>
</dbReference>
<dbReference type="EMBL" id="UIGB01000001">
    <property type="protein sequence ID" value="SUU84484.1"/>
    <property type="molecule type" value="Genomic_DNA"/>
</dbReference>
<dbReference type="PROSITE" id="PS51371">
    <property type="entry name" value="CBS"/>
    <property type="match status" value="2"/>
</dbReference>
<name>A0A380W692_AFIFE</name>
<proteinExistence type="predicted"/>
<dbReference type="PANTHER" id="PTHR43080">
    <property type="entry name" value="CBS DOMAIN-CONTAINING PROTEIN CBSX3, MITOCHONDRIAL"/>
    <property type="match status" value="1"/>
</dbReference>
<dbReference type="OrthoDB" id="9807125at2"/>
<dbReference type="PANTHER" id="PTHR43080:SF2">
    <property type="entry name" value="CBS DOMAIN-CONTAINING PROTEIN"/>
    <property type="match status" value="1"/>
</dbReference>
<dbReference type="SUPFAM" id="SSF54631">
    <property type="entry name" value="CBS-domain pair"/>
    <property type="match status" value="1"/>
</dbReference>
<organism evidence="4 5">
    <name type="scientific">Afipia felis</name>
    <name type="common">Cat scratch disease bacillus</name>
    <dbReference type="NCBI Taxonomy" id="1035"/>
    <lineage>
        <taxon>Bacteria</taxon>
        <taxon>Pseudomonadati</taxon>
        <taxon>Pseudomonadota</taxon>
        <taxon>Alphaproteobacteria</taxon>
        <taxon>Hyphomicrobiales</taxon>
        <taxon>Nitrobacteraceae</taxon>
        <taxon>Afipia</taxon>
    </lineage>
</organism>
<evidence type="ECO:0000256" key="2">
    <source>
        <dbReference type="PROSITE-ProRule" id="PRU00703"/>
    </source>
</evidence>
<feature type="domain" description="CBS" evidence="3">
    <location>
        <begin position="8"/>
        <end position="66"/>
    </location>
</feature>
<evidence type="ECO:0000313" key="5">
    <source>
        <dbReference type="Proteomes" id="UP000254343"/>
    </source>
</evidence>
<accession>A0A380W692</accession>
<evidence type="ECO:0000313" key="4">
    <source>
        <dbReference type="EMBL" id="SUU84484.1"/>
    </source>
</evidence>
<evidence type="ECO:0000259" key="3">
    <source>
        <dbReference type="PROSITE" id="PS51371"/>
    </source>
</evidence>
<dbReference type="Pfam" id="PF00571">
    <property type="entry name" value="CBS"/>
    <property type="match status" value="2"/>
</dbReference>
<dbReference type="Gene3D" id="3.10.580.10">
    <property type="entry name" value="CBS-domain"/>
    <property type="match status" value="1"/>
</dbReference>